<dbReference type="EMBL" id="CP029822">
    <property type="protein sequence ID" value="AZS49741.1"/>
    <property type="molecule type" value="Genomic_DNA"/>
</dbReference>
<evidence type="ECO:0000313" key="2">
    <source>
        <dbReference type="Proteomes" id="UP000273143"/>
    </source>
</evidence>
<keyword evidence="2" id="KW-1185">Reference proteome</keyword>
<dbReference type="AlphaFoldDB" id="A0A3Q9JKP3"/>
<reference evidence="2" key="1">
    <citation type="submission" date="2018-06" db="EMBL/GenBank/DDBJ databases">
        <title>Complete genome of Pseudomonas insecticola strain QZS01.</title>
        <authorList>
            <person name="Wang J."/>
            <person name="Su Q."/>
        </authorList>
    </citation>
    <scope>NUCLEOTIDE SEQUENCE [LARGE SCALE GENOMIC DNA]</scope>
    <source>
        <strain evidence="2">QZS01</strain>
    </source>
</reference>
<gene>
    <name evidence="1" type="ORF">DM558_02620</name>
</gene>
<protein>
    <submittedName>
        <fullName evidence="1">Uncharacterized protein</fullName>
    </submittedName>
</protein>
<name>A0A3Q9JKP3_9GAMM</name>
<proteinExistence type="predicted"/>
<sequence>MQERVLEGALEVYDLALENKPVNEDERYQAIYAMFDILDIRDKKDLKSKLGKALTQRKFRDKTKELKRLNTFMVETTKSQLDELCQHYNKNIQDMIKQVIELSYQQMANDKKKEKSEISG</sequence>
<accession>A0A3Q9JKP3</accession>
<dbReference type="Proteomes" id="UP000273143">
    <property type="component" value="Chromosome"/>
</dbReference>
<dbReference type="RefSeq" id="WP_127161921.1">
    <property type="nucleotide sequence ID" value="NZ_CP029822.1"/>
</dbReference>
<evidence type="ECO:0000313" key="1">
    <source>
        <dbReference type="EMBL" id="AZS49741.1"/>
    </source>
</evidence>
<dbReference type="KEGG" id="emo:DM558_02620"/>
<organism evidence="1 2">
    <name type="scientific">Entomomonas moraniae</name>
    <dbReference type="NCBI Taxonomy" id="2213226"/>
    <lineage>
        <taxon>Bacteria</taxon>
        <taxon>Pseudomonadati</taxon>
        <taxon>Pseudomonadota</taxon>
        <taxon>Gammaproteobacteria</taxon>
        <taxon>Pseudomonadales</taxon>
        <taxon>Pseudomonadaceae</taxon>
        <taxon>Entomomonas</taxon>
    </lineage>
</organism>